<evidence type="ECO:0000256" key="2">
    <source>
        <dbReference type="ARBA" id="ARBA00009986"/>
    </source>
</evidence>
<dbReference type="GO" id="GO:0005737">
    <property type="term" value="C:cytoplasm"/>
    <property type="evidence" value="ECO:0007669"/>
    <property type="project" value="TreeGrafter"/>
</dbReference>
<dbReference type="UniPathway" id="UPA00733"/>
<dbReference type="InterPro" id="IPR010102">
    <property type="entry name" value="Succ_semiAld_DH"/>
</dbReference>
<dbReference type="GO" id="GO:0004777">
    <property type="term" value="F:succinate-semialdehyde dehydrogenase (NAD+) activity"/>
    <property type="evidence" value="ECO:0007669"/>
    <property type="project" value="UniProtKB-UniRule"/>
</dbReference>
<dbReference type="InterPro" id="IPR050740">
    <property type="entry name" value="Aldehyde_DH_Superfamily"/>
</dbReference>
<dbReference type="Pfam" id="PF00171">
    <property type="entry name" value="Aldedh"/>
    <property type="match status" value="1"/>
</dbReference>
<evidence type="ECO:0000256" key="3">
    <source>
        <dbReference type="ARBA" id="ARBA00023002"/>
    </source>
</evidence>
<name>A0A0V1PXA8_9ASCO</name>
<dbReference type="InterPro" id="IPR015590">
    <property type="entry name" value="Aldehyde_DH_dom"/>
</dbReference>
<evidence type="ECO:0000256" key="8">
    <source>
        <dbReference type="RuleBase" id="RU365091"/>
    </source>
</evidence>
<comment type="pathway">
    <text evidence="1 8">Amino-acid degradation; 4-aminobutanoate degradation.</text>
</comment>
<keyword evidence="3 7" id="KW-0560">Oxidoreductase</keyword>
<evidence type="ECO:0000256" key="1">
    <source>
        <dbReference type="ARBA" id="ARBA00005176"/>
    </source>
</evidence>
<dbReference type="GO" id="GO:0036243">
    <property type="term" value="F:succinate-semialdehyde dehydrogenase (NADP+) activity"/>
    <property type="evidence" value="ECO:0007669"/>
    <property type="project" value="RHEA"/>
</dbReference>
<evidence type="ECO:0000256" key="5">
    <source>
        <dbReference type="ARBA" id="ARBA00052698"/>
    </source>
</evidence>
<gene>
    <name evidence="10" type="ORF">AC631_03449</name>
</gene>
<dbReference type="GeneID" id="26840458"/>
<evidence type="ECO:0000313" key="10">
    <source>
        <dbReference type="EMBL" id="KSA00800.1"/>
    </source>
</evidence>
<evidence type="ECO:0000256" key="4">
    <source>
        <dbReference type="ARBA" id="ARBA00050387"/>
    </source>
</evidence>
<comment type="similarity">
    <text evidence="2 7">Belongs to the aldehyde dehydrogenase family.</text>
</comment>
<evidence type="ECO:0000256" key="6">
    <source>
        <dbReference type="PROSITE-ProRule" id="PRU10007"/>
    </source>
</evidence>
<dbReference type="PANTHER" id="PTHR43353:SF5">
    <property type="entry name" value="SUCCINATE-SEMIALDEHYDE DEHYDROGENASE, MITOCHONDRIAL"/>
    <property type="match status" value="1"/>
</dbReference>
<reference evidence="10 11" key="1">
    <citation type="submission" date="2015-11" db="EMBL/GenBank/DDBJ databases">
        <title>The genome of Debaryomyces fabryi.</title>
        <authorList>
            <person name="Tafer H."/>
            <person name="Lopandic K."/>
        </authorList>
    </citation>
    <scope>NUCLEOTIDE SEQUENCE [LARGE SCALE GENOMIC DNA]</scope>
    <source>
        <strain evidence="10 11">CBS 789</strain>
    </source>
</reference>
<dbReference type="AlphaFoldDB" id="A0A0V1PXA8"/>
<comment type="catalytic activity">
    <reaction evidence="5 8">
        <text>succinate semialdehyde + NAD(+) + H2O = succinate + NADH + 2 H(+)</text>
        <dbReference type="Rhea" id="RHEA:13217"/>
        <dbReference type="ChEBI" id="CHEBI:15377"/>
        <dbReference type="ChEBI" id="CHEBI:15378"/>
        <dbReference type="ChEBI" id="CHEBI:30031"/>
        <dbReference type="ChEBI" id="CHEBI:57540"/>
        <dbReference type="ChEBI" id="CHEBI:57706"/>
        <dbReference type="ChEBI" id="CHEBI:57945"/>
        <dbReference type="EC" id="1.2.1.16"/>
    </reaction>
</comment>
<protein>
    <recommendedName>
        <fullName evidence="8">Succinate-semialdehyde dehydrogenase</fullName>
        <ecNumber evidence="8">1.2.1.16</ecNumber>
    </recommendedName>
</protein>
<dbReference type="OrthoDB" id="310895at2759"/>
<dbReference type="PANTHER" id="PTHR43353">
    <property type="entry name" value="SUCCINATE-SEMIALDEHYDE DEHYDROGENASE, MITOCHONDRIAL"/>
    <property type="match status" value="1"/>
</dbReference>
<evidence type="ECO:0000313" key="11">
    <source>
        <dbReference type="Proteomes" id="UP000054251"/>
    </source>
</evidence>
<feature type="domain" description="Aldehyde dehydrogenase" evidence="9">
    <location>
        <begin position="21"/>
        <end position="483"/>
    </location>
</feature>
<organism evidence="10 11">
    <name type="scientific">Debaryomyces fabryi</name>
    <dbReference type="NCBI Taxonomy" id="58627"/>
    <lineage>
        <taxon>Eukaryota</taxon>
        <taxon>Fungi</taxon>
        <taxon>Dikarya</taxon>
        <taxon>Ascomycota</taxon>
        <taxon>Saccharomycotina</taxon>
        <taxon>Pichiomycetes</taxon>
        <taxon>Debaryomycetaceae</taxon>
        <taxon>Debaryomyces</taxon>
    </lineage>
</organism>
<dbReference type="SUPFAM" id="SSF53720">
    <property type="entry name" value="ALDH-like"/>
    <property type="match status" value="1"/>
</dbReference>
<dbReference type="PROSITE" id="PS00687">
    <property type="entry name" value="ALDEHYDE_DEHYDR_GLU"/>
    <property type="match status" value="1"/>
</dbReference>
<dbReference type="EMBL" id="LMYN01000074">
    <property type="protein sequence ID" value="KSA00800.1"/>
    <property type="molecule type" value="Genomic_DNA"/>
</dbReference>
<dbReference type="CDD" id="cd07103">
    <property type="entry name" value="ALDH_F5_SSADH_GabD"/>
    <property type="match status" value="1"/>
</dbReference>
<evidence type="ECO:0000259" key="9">
    <source>
        <dbReference type="Pfam" id="PF00171"/>
    </source>
</evidence>
<dbReference type="InterPro" id="IPR016162">
    <property type="entry name" value="Ald_DH_N"/>
</dbReference>
<dbReference type="RefSeq" id="XP_015466902.1">
    <property type="nucleotide sequence ID" value="XM_015612278.1"/>
</dbReference>
<accession>A0A0V1PXA8</accession>
<keyword evidence="11" id="KW-1185">Reference proteome</keyword>
<dbReference type="InterPro" id="IPR029510">
    <property type="entry name" value="Ald_DH_CS_GLU"/>
</dbReference>
<dbReference type="FunFam" id="3.40.605.10:FF:000005">
    <property type="entry name" value="Succinate-semialdehyde dehydrogenase I"/>
    <property type="match status" value="1"/>
</dbReference>
<dbReference type="NCBIfam" id="TIGR01780">
    <property type="entry name" value="SSADH"/>
    <property type="match status" value="1"/>
</dbReference>
<dbReference type="Gene3D" id="3.40.309.10">
    <property type="entry name" value="Aldehyde Dehydrogenase, Chain A, domain 2"/>
    <property type="match status" value="1"/>
</dbReference>
<dbReference type="Proteomes" id="UP000054251">
    <property type="component" value="Unassembled WGS sequence"/>
</dbReference>
<comment type="catalytic activity">
    <reaction evidence="4 8">
        <text>succinate semialdehyde + NADP(+) + H2O = succinate + NADPH + 2 H(+)</text>
        <dbReference type="Rhea" id="RHEA:13213"/>
        <dbReference type="ChEBI" id="CHEBI:15377"/>
        <dbReference type="ChEBI" id="CHEBI:15378"/>
        <dbReference type="ChEBI" id="CHEBI:30031"/>
        <dbReference type="ChEBI" id="CHEBI:57706"/>
        <dbReference type="ChEBI" id="CHEBI:57783"/>
        <dbReference type="ChEBI" id="CHEBI:58349"/>
        <dbReference type="EC" id="1.2.1.16"/>
    </reaction>
</comment>
<proteinExistence type="inferred from homology"/>
<dbReference type="InterPro" id="IPR016163">
    <property type="entry name" value="Ald_DH_C"/>
</dbReference>
<evidence type="ECO:0000256" key="7">
    <source>
        <dbReference type="RuleBase" id="RU003345"/>
    </source>
</evidence>
<feature type="active site" evidence="6">
    <location>
        <position position="259"/>
    </location>
</feature>
<dbReference type="FunFam" id="3.40.309.10:FF:000004">
    <property type="entry name" value="Succinate-semialdehyde dehydrogenase I"/>
    <property type="match status" value="1"/>
</dbReference>
<dbReference type="EC" id="1.2.1.16" evidence="8"/>
<sequence>MQKHLSDNKLFKTMGYIDGEWVDASNSAKFDVIDPGNGDIIAHVSELGVAEVKKAALAATKALNIFKKNTPRKRAELLRKWTNLMIENSDDLAKLVCLENGKTYSEALGEVKYAASYLEWYAEEAPRIYGDTLSTQNANNRTYTIKEPIGVCGFITPWNFPLAMIARKVGAAIAAGCTVVIKPAGETPLSALAIAYLSEIVGFPKGVINIVTSNVNTKSVGKELCQNKLIRKLSFTGSTETGKLLMEQCSGSLKKLSLELGGNAPFIVFPDADIDSAIEGILVCKYRGAGQTCVCANRIFVHESIYEVFSTRLIEEVKKFKIGYSLEEGVTIGPLIHQNALNKVQSHVRDAVSKGAQLLLGGKILEKLGNNYYAPTVLGGVTIEMLCSMEETFGPVASLIQFKTEGEVIRMANECNVGLASYFYTKDLSCAYRVAESLETGMVGVNVGAISDCAFPFGGIKASGFGREGSKYGIDDYLTIKSVTVGI</sequence>
<dbReference type="GO" id="GO:0009450">
    <property type="term" value="P:gamma-aminobutyric acid catabolic process"/>
    <property type="evidence" value="ECO:0007669"/>
    <property type="project" value="UniProtKB-UniPathway"/>
</dbReference>
<dbReference type="Gene3D" id="3.40.605.10">
    <property type="entry name" value="Aldehyde Dehydrogenase, Chain A, domain 1"/>
    <property type="match status" value="1"/>
</dbReference>
<comment type="caution">
    <text evidence="10">The sequence shown here is derived from an EMBL/GenBank/DDBJ whole genome shotgun (WGS) entry which is preliminary data.</text>
</comment>
<dbReference type="InterPro" id="IPR016161">
    <property type="entry name" value="Ald_DH/histidinol_DH"/>
</dbReference>